<proteinExistence type="predicted"/>
<feature type="non-terminal residue" evidence="1">
    <location>
        <position position="1"/>
    </location>
</feature>
<accession>A0A843TZC2</accession>
<protein>
    <submittedName>
        <fullName evidence="1">Uncharacterized protein</fullName>
    </submittedName>
</protein>
<dbReference type="EMBL" id="NMUH01000251">
    <property type="protein sequence ID" value="MQL75456.1"/>
    <property type="molecule type" value="Genomic_DNA"/>
</dbReference>
<keyword evidence="2" id="KW-1185">Reference proteome</keyword>
<comment type="caution">
    <text evidence="1">The sequence shown here is derived from an EMBL/GenBank/DDBJ whole genome shotgun (WGS) entry which is preliminary data.</text>
</comment>
<dbReference type="AlphaFoldDB" id="A0A843TZC2"/>
<name>A0A843TZC2_COLES</name>
<gene>
    <name evidence="1" type="ORF">Taro_007807</name>
</gene>
<organism evidence="1 2">
    <name type="scientific">Colocasia esculenta</name>
    <name type="common">Wild taro</name>
    <name type="synonym">Arum esculentum</name>
    <dbReference type="NCBI Taxonomy" id="4460"/>
    <lineage>
        <taxon>Eukaryota</taxon>
        <taxon>Viridiplantae</taxon>
        <taxon>Streptophyta</taxon>
        <taxon>Embryophyta</taxon>
        <taxon>Tracheophyta</taxon>
        <taxon>Spermatophyta</taxon>
        <taxon>Magnoliopsida</taxon>
        <taxon>Liliopsida</taxon>
        <taxon>Araceae</taxon>
        <taxon>Aroideae</taxon>
        <taxon>Colocasieae</taxon>
        <taxon>Colocasia</taxon>
    </lineage>
</organism>
<feature type="non-terminal residue" evidence="1">
    <location>
        <position position="167"/>
    </location>
</feature>
<evidence type="ECO:0000313" key="1">
    <source>
        <dbReference type="EMBL" id="MQL75456.1"/>
    </source>
</evidence>
<dbReference type="Proteomes" id="UP000652761">
    <property type="component" value="Unassembled WGS sequence"/>
</dbReference>
<reference evidence="1" key="1">
    <citation type="submission" date="2017-07" db="EMBL/GenBank/DDBJ databases">
        <title>Taro Niue Genome Assembly and Annotation.</title>
        <authorList>
            <person name="Atibalentja N."/>
            <person name="Keating K."/>
            <person name="Fields C.J."/>
        </authorList>
    </citation>
    <scope>NUCLEOTIDE SEQUENCE</scope>
    <source>
        <strain evidence="1">Niue_2</strain>
        <tissue evidence="1">Leaf</tissue>
    </source>
</reference>
<evidence type="ECO:0000313" key="2">
    <source>
        <dbReference type="Proteomes" id="UP000652761"/>
    </source>
</evidence>
<sequence>DFSCDDDLGKLLDVDDETVCSNLTSSWKSRNKNVSKFCCAMVDNSAKATKQKFLLGPDECKYDVNLNKLEMVKNYSVCNTQSFRNITISDDVFSGGTATLCHCPNEHAAESKPHSTLHQSGSPPLLPQATPASRLTFINRPLNFRPHDFFPHYSAPEYHSLPMLSDS</sequence>